<evidence type="ECO:0000256" key="1">
    <source>
        <dbReference type="ARBA" id="ARBA00004651"/>
    </source>
</evidence>
<dbReference type="GO" id="GO:0016765">
    <property type="term" value="F:transferase activity, transferring alkyl or aryl (other than methyl) groups"/>
    <property type="evidence" value="ECO:0007669"/>
    <property type="project" value="InterPro"/>
</dbReference>
<organism evidence="6 7">
    <name type="scientific">Candidatus Iainarchaeum sp</name>
    <dbReference type="NCBI Taxonomy" id="3101447"/>
    <lineage>
        <taxon>Archaea</taxon>
        <taxon>Candidatus Iainarchaeota</taxon>
        <taxon>Candidatus Iainarchaeia</taxon>
        <taxon>Candidatus Iainarchaeales</taxon>
        <taxon>Candidatus Iainarchaeaceae</taxon>
        <taxon>Candidatus Iainarchaeum</taxon>
    </lineage>
</organism>
<accession>A0A7J4JVU5</accession>
<reference evidence="7" key="1">
    <citation type="journal article" date="2020" name="bioRxiv">
        <title>A rank-normalized archaeal taxonomy based on genome phylogeny resolves widespread incomplete and uneven classifications.</title>
        <authorList>
            <person name="Rinke C."/>
            <person name="Chuvochina M."/>
            <person name="Mussig A.J."/>
            <person name="Chaumeil P.-A."/>
            <person name="Waite D.W."/>
            <person name="Whitman W.B."/>
            <person name="Parks D.H."/>
            <person name="Hugenholtz P."/>
        </authorList>
    </citation>
    <scope>NUCLEOTIDE SEQUENCE [LARGE SCALE GENOMIC DNA]</scope>
</reference>
<feature type="transmembrane region" description="Helical" evidence="5">
    <location>
        <begin position="117"/>
        <end position="136"/>
    </location>
</feature>
<dbReference type="PANTHER" id="PTHR42723">
    <property type="entry name" value="CHLOROPHYLL SYNTHASE"/>
    <property type="match status" value="1"/>
</dbReference>
<keyword evidence="4 5" id="KW-0472">Membrane</keyword>
<dbReference type="CDD" id="cd13961">
    <property type="entry name" value="PT_UbiA_DGGGPS"/>
    <property type="match status" value="1"/>
</dbReference>
<feature type="transmembrane region" description="Helical" evidence="5">
    <location>
        <begin position="238"/>
        <end position="256"/>
    </location>
</feature>
<evidence type="ECO:0000256" key="2">
    <source>
        <dbReference type="ARBA" id="ARBA00022692"/>
    </source>
</evidence>
<evidence type="ECO:0000256" key="5">
    <source>
        <dbReference type="SAM" id="Phobius"/>
    </source>
</evidence>
<protein>
    <submittedName>
        <fullName evidence="6">UbiA family prenyltransferase</fullName>
    </submittedName>
</protein>
<gene>
    <name evidence="6" type="primary">ubiA</name>
    <name evidence="6" type="ORF">HA222_02960</name>
</gene>
<dbReference type="InterPro" id="IPR000537">
    <property type="entry name" value="UbiA_prenyltransferase"/>
</dbReference>
<dbReference type="InterPro" id="IPR044878">
    <property type="entry name" value="UbiA_sf"/>
</dbReference>
<dbReference type="Pfam" id="PF01040">
    <property type="entry name" value="UbiA"/>
    <property type="match status" value="1"/>
</dbReference>
<keyword evidence="6" id="KW-0808">Transferase</keyword>
<feature type="transmembrane region" description="Helical" evidence="5">
    <location>
        <begin position="94"/>
        <end position="111"/>
    </location>
</feature>
<feature type="transmembrane region" description="Helical" evidence="5">
    <location>
        <begin position="143"/>
        <end position="163"/>
    </location>
</feature>
<feature type="transmembrane region" description="Helical" evidence="5">
    <location>
        <begin position="53"/>
        <end position="73"/>
    </location>
</feature>
<dbReference type="PANTHER" id="PTHR42723:SF1">
    <property type="entry name" value="CHLOROPHYLL SYNTHASE, CHLOROPLASTIC"/>
    <property type="match status" value="1"/>
</dbReference>
<evidence type="ECO:0000256" key="4">
    <source>
        <dbReference type="ARBA" id="ARBA00023136"/>
    </source>
</evidence>
<comment type="caution">
    <text evidence="6">The sequence shown here is derived from an EMBL/GenBank/DDBJ whole genome shotgun (WGS) entry which is preliminary data.</text>
</comment>
<proteinExistence type="predicted"/>
<evidence type="ECO:0000256" key="3">
    <source>
        <dbReference type="ARBA" id="ARBA00022989"/>
    </source>
</evidence>
<dbReference type="AlphaFoldDB" id="A0A7J4JVU5"/>
<feature type="transmembrane region" description="Helical" evidence="5">
    <location>
        <begin position="169"/>
        <end position="186"/>
    </location>
</feature>
<dbReference type="InterPro" id="IPR050475">
    <property type="entry name" value="Prenyltransferase_related"/>
</dbReference>
<dbReference type="Gene3D" id="1.10.357.140">
    <property type="entry name" value="UbiA prenyltransferase"/>
    <property type="match status" value="1"/>
</dbReference>
<feature type="transmembrane region" description="Helical" evidence="5">
    <location>
        <begin position="26"/>
        <end position="47"/>
    </location>
</feature>
<keyword evidence="2 5" id="KW-0812">Transmembrane</keyword>
<dbReference type="Proteomes" id="UP000590964">
    <property type="component" value="Unassembled WGS sequence"/>
</dbReference>
<sequence>MREFNPCGALWNSMTLLDYLRIIRPLNCIVAGVAALIGYWISALWILLDLNALLVFLAVFLVCAGGQAVNDYFDLEIDRRKKAKKALALGKASARIVFSLALLLFAAGILVSYFLGFFAFLIAVIMSLLLFSYSAFFQKAKFFGNWIVALGTAMTLVFGASVIGNFEVVFWLFWPMLFANLSREIIKDFEDLNADKGLKNTLPMVLGVKRAKLLVGIFYIIAIVLAFWIFSFGIVQSLAYLLLLFPTTLVFLLSAKALGWNSFAKAQAFSKLGMLLALLAFFAILV</sequence>
<name>A0A7J4JVU5_9ARCH</name>
<keyword evidence="3 5" id="KW-1133">Transmembrane helix</keyword>
<feature type="transmembrane region" description="Helical" evidence="5">
    <location>
        <begin position="213"/>
        <end position="232"/>
    </location>
</feature>
<comment type="subcellular location">
    <subcellularLocation>
        <location evidence="1">Cell membrane</location>
        <topology evidence="1">Multi-pass membrane protein</topology>
    </subcellularLocation>
</comment>
<evidence type="ECO:0000313" key="6">
    <source>
        <dbReference type="EMBL" id="HIH21594.1"/>
    </source>
</evidence>
<dbReference type="EMBL" id="DUFW01000048">
    <property type="protein sequence ID" value="HIH21594.1"/>
    <property type="molecule type" value="Genomic_DNA"/>
</dbReference>
<dbReference type="GO" id="GO:0005886">
    <property type="term" value="C:plasma membrane"/>
    <property type="evidence" value="ECO:0007669"/>
    <property type="project" value="UniProtKB-SubCell"/>
</dbReference>
<feature type="transmembrane region" description="Helical" evidence="5">
    <location>
        <begin position="268"/>
        <end position="285"/>
    </location>
</feature>
<evidence type="ECO:0000313" key="7">
    <source>
        <dbReference type="Proteomes" id="UP000590964"/>
    </source>
</evidence>